<dbReference type="GO" id="GO:0046872">
    <property type="term" value="F:metal ion binding"/>
    <property type="evidence" value="ECO:0007669"/>
    <property type="project" value="UniProtKB-KW"/>
</dbReference>
<keyword evidence="8" id="KW-0051">Antiviral defense</keyword>
<organism evidence="15 16">
    <name type="scientific">Shewanella algicola</name>
    <dbReference type="NCBI Taxonomy" id="640633"/>
    <lineage>
        <taxon>Bacteria</taxon>
        <taxon>Pseudomonadati</taxon>
        <taxon>Pseudomonadota</taxon>
        <taxon>Gammaproteobacteria</taxon>
        <taxon>Alteromonadales</taxon>
        <taxon>Shewanellaceae</taxon>
        <taxon>Shewanella</taxon>
    </lineage>
</organism>
<evidence type="ECO:0000256" key="3">
    <source>
        <dbReference type="ARBA" id="ARBA00022723"/>
    </source>
</evidence>
<evidence type="ECO:0000256" key="10">
    <source>
        <dbReference type="ARBA" id="ARBA00044145"/>
    </source>
</evidence>
<evidence type="ECO:0000313" key="16">
    <source>
        <dbReference type="Proteomes" id="UP001139408"/>
    </source>
</evidence>
<dbReference type="AlphaFoldDB" id="A0A9X1Z9A4"/>
<keyword evidence="2" id="KW-0548">Nucleotidyltransferase</keyword>
<keyword evidence="4" id="KW-0547">Nucleotide-binding</keyword>
<dbReference type="InterPro" id="IPR048446">
    <property type="entry name" value="DncV_C"/>
</dbReference>
<reference evidence="15" key="1">
    <citation type="submission" date="2022-01" db="EMBL/GenBank/DDBJ databases">
        <title>Whole genome-based taxonomy of the Shewanellaceae.</title>
        <authorList>
            <person name="Martin-Rodriguez A.J."/>
        </authorList>
    </citation>
    <scope>NUCLEOTIDE SEQUENCE</scope>
    <source>
        <strain evidence="15">DSM 23803</strain>
    </source>
</reference>
<keyword evidence="3" id="KW-0479">Metal-binding</keyword>
<evidence type="ECO:0000256" key="9">
    <source>
        <dbReference type="ARBA" id="ARBA00023134"/>
    </source>
</evidence>
<name>A0A9X1Z9A4_9GAMM</name>
<dbReference type="GO" id="GO:0140701">
    <property type="term" value="F:3',3'-cyclic GMP-AMP synthase activity"/>
    <property type="evidence" value="ECO:0007669"/>
    <property type="project" value="InterPro"/>
</dbReference>
<dbReference type="InterPro" id="IPR047805">
    <property type="entry name" value="GAMP_synthase"/>
</dbReference>
<keyword evidence="1" id="KW-0808">Transferase</keyword>
<feature type="compositionally biased region" description="Polar residues" evidence="12">
    <location>
        <begin position="417"/>
        <end position="434"/>
    </location>
</feature>
<evidence type="ECO:0000256" key="8">
    <source>
        <dbReference type="ARBA" id="ARBA00023118"/>
    </source>
</evidence>
<evidence type="ECO:0000256" key="1">
    <source>
        <dbReference type="ARBA" id="ARBA00022679"/>
    </source>
</evidence>
<dbReference type="GO" id="GO:0009117">
    <property type="term" value="P:nucleotide metabolic process"/>
    <property type="evidence" value="ECO:0007669"/>
    <property type="project" value="UniProtKB-KW"/>
</dbReference>
<dbReference type="Pfam" id="PF21713">
    <property type="entry name" value="DncV_C"/>
    <property type="match status" value="1"/>
</dbReference>
<dbReference type="Pfam" id="PF21654">
    <property type="entry name" value="DncV-like_NTFase"/>
    <property type="match status" value="1"/>
</dbReference>
<dbReference type="GO" id="GO:0051607">
    <property type="term" value="P:defense response to virus"/>
    <property type="evidence" value="ECO:0007669"/>
    <property type="project" value="UniProtKB-KW"/>
</dbReference>
<feature type="region of interest" description="Disordered" evidence="12">
    <location>
        <begin position="337"/>
        <end position="356"/>
    </location>
</feature>
<evidence type="ECO:0000256" key="5">
    <source>
        <dbReference type="ARBA" id="ARBA00022840"/>
    </source>
</evidence>
<evidence type="ECO:0000256" key="11">
    <source>
        <dbReference type="ARBA" id="ARBA00048304"/>
    </source>
</evidence>
<dbReference type="RefSeq" id="WP_188927151.1">
    <property type="nucleotide sequence ID" value="NZ_BMQI01000084.1"/>
</dbReference>
<feature type="domain" description="Cyclic GMP-AMP synthase C-terminal" evidence="14">
    <location>
        <begin position="274"/>
        <end position="407"/>
    </location>
</feature>
<accession>A0A9X1Z9A4</accession>
<evidence type="ECO:0000256" key="4">
    <source>
        <dbReference type="ARBA" id="ARBA00022741"/>
    </source>
</evidence>
<protein>
    <recommendedName>
        <fullName evidence="10">Cyclic GMP-AMP synthase</fullName>
    </recommendedName>
</protein>
<dbReference type="NCBIfam" id="NF041078">
    <property type="entry name" value="cGAS"/>
    <property type="match status" value="1"/>
</dbReference>
<sequence>MKMAWNFHQYYINRNDGLMGKLVLTDEEKNNLKALRKIIRLRTRDVFEEAKGIAKAVKKSVLTFEIIQEKVSKTKIKHLSESDQREVAKLIHEMDEDARDEFLGLTPRFWTQGSFQYDTLNRPFQPGQEMDIDDGTYMPMPIFESEPKIGYTLLVLLVDASLKSLVAENSGWKFEAKQTCGRIKIEGEKTHIDVPMYAIPKDEFMKKQVALNSNRSFLESVGCESNVYDSDDTDSYEVDSENVNLALREGERKWINSDPKIVEDWFNDSCGRIGKHLRKVCRFMKAWRDAQWDVGGPSSISLMAATVNILDRVSHDSSDLGETMKIVAKNLPGEFARGVESPDDTDEKPLFPPSYKHGRREMDIMSKLERLPEILSSAELADSKSEALQKINMAFGNRVSNSDLIVLAKALPAFAQEPSSASKPEKISSTMVSG</sequence>
<evidence type="ECO:0000313" key="15">
    <source>
        <dbReference type="EMBL" id="MCL1107719.1"/>
    </source>
</evidence>
<feature type="domain" description="Cyclic GMP-AMP synthase DncV-like nucleotidyltransferase" evidence="13">
    <location>
        <begin position="107"/>
        <end position="197"/>
    </location>
</feature>
<keyword evidence="16" id="KW-1185">Reference proteome</keyword>
<evidence type="ECO:0000256" key="12">
    <source>
        <dbReference type="SAM" id="MobiDB-lite"/>
    </source>
</evidence>
<comment type="catalytic activity">
    <reaction evidence="11">
        <text>GTP + ATP = 3',3'-cGAMP + 2 diphosphate</text>
        <dbReference type="Rhea" id="RHEA:35647"/>
        <dbReference type="ChEBI" id="CHEBI:30616"/>
        <dbReference type="ChEBI" id="CHEBI:33019"/>
        <dbReference type="ChEBI" id="CHEBI:37565"/>
        <dbReference type="ChEBI" id="CHEBI:71501"/>
    </reaction>
    <physiologicalReaction direction="left-to-right" evidence="11">
        <dbReference type="Rhea" id="RHEA:35648"/>
    </physiologicalReaction>
</comment>
<keyword evidence="5" id="KW-0067">ATP-binding</keyword>
<gene>
    <name evidence="15" type="ORF">L2749_21195</name>
</gene>
<keyword evidence="9" id="KW-0342">GTP-binding</keyword>
<dbReference type="GO" id="GO:0005524">
    <property type="term" value="F:ATP binding"/>
    <property type="evidence" value="ECO:0007669"/>
    <property type="project" value="UniProtKB-KW"/>
</dbReference>
<evidence type="ECO:0000256" key="6">
    <source>
        <dbReference type="ARBA" id="ARBA00022842"/>
    </source>
</evidence>
<comment type="caution">
    <text evidence="15">The sequence shown here is derived from an EMBL/GenBank/DDBJ whole genome shotgun (WGS) entry which is preliminary data.</text>
</comment>
<keyword evidence="6" id="KW-0460">Magnesium</keyword>
<dbReference type="Proteomes" id="UP001139408">
    <property type="component" value="Unassembled WGS sequence"/>
</dbReference>
<evidence type="ECO:0000259" key="13">
    <source>
        <dbReference type="Pfam" id="PF21654"/>
    </source>
</evidence>
<evidence type="ECO:0000256" key="7">
    <source>
        <dbReference type="ARBA" id="ARBA00023080"/>
    </source>
</evidence>
<evidence type="ECO:0000259" key="14">
    <source>
        <dbReference type="Pfam" id="PF21713"/>
    </source>
</evidence>
<keyword evidence="7" id="KW-0546">Nucleotide metabolism</keyword>
<evidence type="ECO:0000256" key="2">
    <source>
        <dbReference type="ARBA" id="ARBA00022695"/>
    </source>
</evidence>
<feature type="region of interest" description="Disordered" evidence="12">
    <location>
        <begin position="415"/>
        <end position="434"/>
    </location>
</feature>
<proteinExistence type="predicted"/>
<dbReference type="EMBL" id="JAKILJ010000082">
    <property type="protein sequence ID" value="MCL1107719.1"/>
    <property type="molecule type" value="Genomic_DNA"/>
</dbReference>
<dbReference type="GO" id="GO:0005525">
    <property type="term" value="F:GTP binding"/>
    <property type="evidence" value="ECO:0007669"/>
    <property type="project" value="UniProtKB-KW"/>
</dbReference>
<dbReference type="InterPro" id="IPR048445">
    <property type="entry name" value="DncV-like_NTFase"/>
</dbReference>